<dbReference type="Pfam" id="PF12099">
    <property type="entry name" value="DUF3575"/>
    <property type="match status" value="1"/>
</dbReference>
<dbReference type="InterPro" id="IPR021958">
    <property type="entry name" value="DUF3575"/>
</dbReference>
<dbReference type="EMBL" id="AJWY01007264">
    <property type="protein sequence ID" value="EKC64499.1"/>
    <property type="molecule type" value="Genomic_DNA"/>
</dbReference>
<accession>K1TAK0</accession>
<keyword evidence="1" id="KW-0175">Coiled coil</keyword>
<organism evidence="2">
    <name type="scientific">human gut metagenome</name>
    <dbReference type="NCBI Taxonomy" id="408170"/>
    <lineage>
        <taxon>unclassified sequences</taxon>
        <taxon>metagenomes</taxon>
        <taxon>organismal metagenomes</taxon>
    </lineage>
</organism>
<name>K1TAK0_9ZZZZ</name>
<feature type="non-terminal residue" evidence="2">
    <location>
        <position position="314"/>
    </location>
</feature>
<evidence type="ECO:0008006" key="3">
    <source>
        <dbReference type="Google" id="ProtNLM"/>
    </source>
</evidence>
<protein>
    <recommendedName>
        <fullName evidence="3">OmpA-like domain-containing protein</fullName>
    </recommendedName>
</protein>
<feature type="coiled-coil region" evidence="1">
    <location>
        <begin position="143"/>
        <end position="184"/>
    </location>
</feature>
<gene>
    <name evidence="2" type="ORF">LEA_10788</name>
</gene>
<proteinExistence type="predicted"/>
<reference evidence="2" key="1">
    <citation type="journal article" date="2013" name="Environ. Microbiol.">
        <title>Microbiota from the distal guts of lean and obese adolescents exhibit partial functional redundancy besides clear differences in community structure.</title>
        <authorList>
            <person name="Ferrer M."/>
            <person name="Ruiz A."/>
            <person name="Lanza F."/>
            <person name="Haange S.B."/>
            <person name="Oberbach A."/>
            <person name="Till H."/>
            <person name="Bargiela R."/>
            <person name="Campoy C."/>
            <person name="Segura M.T."/>
            <person name="Richter M."/>
            <person name="von Bergen M."/>
            <person name="Seifert J."/>
            <person name="Suarez A."/>
        </authorList>
    </citation>
    <scope>NUCLEOTIDE SEQUENCE</scope>
</reference>
<evidence type="ECO:0000256" key="1">
    <source>
        <dbReference type="SAM" id="Coils"/>
    </source>
</evidence>
<evidence type="ECO:0000313" key="2">
    <source>
        <dbReference type="EMBL" id="EKC64499.1"/>
    </source>
</evidence>
<sequence>MNRLLTLLFALGLLAGPTFGQTADNPSDPAPAEYTFRFVAGDDMFYIPWSGNGEELDRLLACIAQNKAAITEGSVPVLVDGYCTSQPSEVENLALAKTRSNRVKTEMILRGGLTEACFRTQNHADKGNFVTVRLVIPATPSEAELEAQRRAAEQAEAERLEAAKRAEEERLAAEETRRAVAETETVPPVLEEARDEEPEEAESCAMGLSLRANLLRWATLTPDLGLEWRINKSWGIAVNGSWTSWSWSDKDRRYALWEVAPEVRYYMGEKKAWYLGAMFKAGQFNYKLSETGKQGDLMGGGITAGYQLRLNKAL</sequence>
<dbReference type="AlphaFoldDB" id="K1TAK0"/>
<comment type="caution">
    <text evidence="2">The sequence shown here is derived from an EMBL/GenBank/DDBJ whole genome shotgun (WGS) entry which is preliminary data.</text>
</comment>